<protein>
    <recommendedName>
        <fullName evidence="5">Pentacotripeptide-repeat region of PRORP domain-containing protein</fullName>
    </recommendedName>
</protein>
<dbReference type="Pfam" id="PF13041">
    <property type="entry name" value="PPR_2"/>
    <property type="match status" value="2"/>
</dbReference>
<dbReference type="Gene3D" id="1.25.40.10">
    <property type="entry name" value="Tetratricopeptide repeat domain"/>
    <property type="match status" value="1"/>
</dbReference>
<evidence type="ECO:0000313" key="3">
    <source>
        <dbReference type="EMBL" id="ERN12107.1"/>
    </source>
</evidence>
<dbReference type="PANTHER" id="PTHR47926">
    <property type="entry name" value="PENTATRICOPEPTIDE REPEAT-CONTAINING PROTEIN"/>
    <property type="match status" value="1"/>
</dbReference>
<dbReference type="AlphaFoldDB" id="W1PPZ4"/>
<dbReference type="FunFam" id="1.25.40.10:FF:000344">
    <property type="entry name" value="Pentatricopeptide repeat-containing protein"/>
    <property type="match status" value="1"/>
</dbReference>
<feature type="repeat" description="PPR" evidence="2">
    <location>
        <begin position="108"/>
        <end position="142"/>
    </location>
</feature>
<dbReference type="GO" id="GO:0009451">
    <property type="term" value="P:RNA modification"/>
    <property type="evidence" value="ECO:0007669"/>
    <property type="project" value="InterPro"/>
</dbReference>
<name>W1PPZ4_AMBTC</name>
<dbReference type="NCBIfam" id="TIGR00756">
    <property type="entry name" value="PPR"/>
    <property type="match status" value="2"/>
</dbReference>
<evidence type="ECO:0000313" key="4">
    <source>
        <dbReference type="Proteomes" id="UP000017836"/>
    </source>
</evidence>
<dbReference type="EMBL" id="KI392634">
    <property type="protein sequence ID" value="ERN12107.1"/>
    <property type="molecule type" value="Genomic_DNA"/>
</dbReference>
<dbReference type="Gramene" id="ERN12107">
    <property type="protein sequence ID" value="ERN12107"/>
    <property type="gene ID" value="AMTR_s00159p00021150"/>
</dbReference>
<organism evidence="3 4">
    <name type="scientific">Amborella trichopoda</name>
    <dbReference type="NCBI Taxonomy" id="13333"/>
    <lineage>
        <taxon>Eukaryota</taxon>
        <taxon>Viridiplantae</taxon>
        <taxon>Streptophyta</taxon>
        <taxon>Embryophyta</taxon>
        <taxon>Tracheophyta</taxon>
        <taxon>Spermatophyta</taxon>
        <taxon>Magnoliopsida</taxon>
        <taxon>Amborellales</taxon>
        <taxon>Amborellaceae</taxon>
        <taxon>Amborella</taxon>
    </lineage>
</organism>
<dbReference type="InterPro" id="IPR011990">
    <property type="entry name" value="TPR-like_helical_dom_sf"/>
</dbReference>
<sequence length="166" mass="18396">MPEHNVMSWTAIISGYSQRVGKEEEAIKLFVKMVQHGKVKPNQFTYSSILKACASLSNPVMGEQVHAHVVKAGLSLVTHVGNSCVSMYSRSGRMDDARKVFDYLYERNLISWNTILDGYARNSDTQEAFTFFEHIESMGIEPTDFTFSSLLSAAASLGTMGKGVET</sequence>
<evidence type="ECO:0000256" key="2">
    <source>
        <dbReference type="PROSITE-ProRule" id="PRU00708"/>
    </source>
</evidence>
<dbReference type="InterPro" id="IPR046960">
    <property type="entry name" value="PPR_At4g14850-like_plant"/>
</dbReference>
<gene>
    <name evidence="3" type="ORF">AMTR_s00159p00021150</name>
</gene>
<dbReference type="Proteomes" id="UP000017836">
    <property type="component" value="Unassembled WGS sequence"/>
</dbReference>
<accession>W1PPZ4</accession>
<dbReference type="GO" id="GO:0003723">
    <property type="term" value="F:RNA binding"/>
    <property type="evidence" value="ECO:0007669"/>
    <property type="project" value="InterPro"/>
</dbReference>
<dbReference type="PROSITE" id="PS51375">
    <property type="entry name" value="PPR"/>
    <property type="match status" value="2"/>
</dbReference>
<dbReference type="InterPro" id="IPR002885">
    <property type="entry name" value="PPR_rpt"/>
</dbReference>
<proteinExistence type="predicted"/>
<dbReference type="HOGENOM" id="CLU_1604972_0_0_1"/>
<dbReference type="PANTHER" id="PTHR47926:SF347">
    <property type="entry name" value="PENTATRICOPEPTIDE REPEAT-CONTAINING PROTEIN"/>
    <property type="match status" value="1"/>
</dbReference>
<feature type="repeat" description="PPR" evidence="2">
    <location>
        <begin position="5"/>
        <end position="40"/>
    </location>
</feature>
<dbReference type="Pfam" id="PF01535">
    <property type="entry name" value="PPR"/>
    <property type="match status" value="1"/>
</dbReference>
<evidence type="ECO:0008006" key="5">
    <source>
        <dbReference type="Google" id="ProtNLM"/>
    </source>
</evidence>
<dbReference type="eggNOG" id="KOG4197">
    <property type="taxonomic scope" value="Eukaryota"/>
</dbReference>
<dbReference type="OMA" id="DYLYERN"/>
<keyword evidence="1" id="KW-0677">Repeat</keyword>
<keyword evidence="4" id="KW-1185">Reference proteome</keyword>
<reference evidence="4" key="1">
    <citation type="journal article" date="2013" name="Science">
        <title>The Amborella genome and the evolution of flowering plants.</title>
        <authorList>
            <consortium name="Amborella Genome Project"/>
        </authorList>
    </citation>
    <scope>NUCLEOTIDE SEQUENCE [LARGE SCALE GENOMIC DNA]</scope>
</reference>
<evidence type="ECO:0000256" key="1">
    <source>
        <dbReference type="ARBA" id="ARBA00022737"/>
    </source>
</evidence>